<name>H8K3E9_RICAG</name>
<gene>
    <name evidence="1" type="ordered locus">MCE_07905</name>
</gene>
<dbReference type="Proteomes" id="UP000008005">
    <property type="component" value="Chromosome"/>
</dbReference>
<reference evidence="2" key="1">
    <citation type="submission" date="2012-02" db="EMBL/GenBank/DDBJ databases">
        <title>Complete genome sequence of Candidatus Rickettsia amblyommii strain GAT-30V.</title>
        <authorList>
            <person name="Johnson S.L."/>
            <person name="Munk A.C."/>
            <person name="Han S."/>
            <person name="Bruce D.C."/>
            <person name="Dasch G.A."/>
        </authorList>
    </citation>
    <scope>NUCLEOTIDE SEQUENCE [LARGE SCALE GENOMIC DNA]</scope>
    <source>
        <strain evidence="2">GAT-30V</strain>
    </source>
</reference>
<dbReference type="EMBL" id="CP003334">
    <property type="protein sequence ID" value="AFC70341.1"/>
    <property type="molecule type" value="Genomic_DNA"/>
</dbReference>
<proteinExistence type="predicted"/>
<reference evidence="1 2" key="2">
    <citation type="journal article" date="2016" name="Int. J. Syst. Evol. Microbiol.">
        <title>Rickettsia amblyommatis sp. nov., a spotted fever group Rickettsia associated with multiple species of Amblyomma ticks in North, Central and South America.</title>
        <authorList>
            <person name="Karpathy S.E."/>
            <person name="Slater K.S."/>
            <person name="Goldsmith C.S."/>
            <person name="Nicholson W.L."/>
            <person name="Paddock C.D."/>
        </authorList>
    </citation>
    <scope>NUCLEOTIDE SEQUENCE [LARGE SCALE GENOMIC DNA]</scope>
    <source>
        <strain evidence="1 2">GAT-30V</strain>
    </source>
</reference>
<protein>
    <submittedName>
        <fullName evidence="1">Uncharacterized protein</fullName>
    </submittedName>
</protein>
<dbReference type="HOGENOM" id="CLU_2919818_0_0_5"/>
<evidence type="ECO:0000313" key="1">
    <source>
        <dbReference type="EMBL" id="AFC70341.1"/>
    </source>
</evidence>
<organism evidence="1 2">
    <name type="scientific">Rickettsia amblyommatis (strain GAT-30V)</name>
    <name type="common">Rickettsia amblyommii</name>
    <dbReference type="NCBI Taxonomy" id="1105111"/>
    <lineage>
        <taxon>Bacteria</taxon>
        <taxon>Pseudomonadati</taxon>
        <taxon>Pseudomonadota</taxon>
        <taxon>Alphaproteobacteria</taxon>
        <taxon>Rickettsiales</taxon>
        <taxon>Rickettsiaceae</taxon>
        <taxon>Rickettsieae</taxon>
        <taxon>Rickettsia</taxon>
        <taxon>spotted fever group</taxon>
    </lineage>
</organism>
<dbReference type="RefSeq" id="WP_014392832.1">
    <property type="nucleotide sequence ID" value="NC_017028.1"/>
</dbReference>
<dbReference type="KEGG" id="ram:MCE_07905"/>
<accession>H8K3E9</accession>
<evidence type="ECO:0000313" key="2">
    <source>
        <dbReference type="Proteomes" id="UP000008005"/>
    </source>
</evidence>
<dbReference type="AlphaFoldDB" id="H8K3E9"/>
<sequence>MPLLLLAGETPVALGLPLLPYGLLPLLVTPPLVVPPKLELLPCAEELPLLAGAIPVTAGLL</sequence>